<proteinExistence type="predicted"/>
<name>A0A183GIV5_HELPZ</name>
<feature type="chain" id="PRO_5044552089" evidence="1">
    <location>
        <begin position="16"/>
        <end position="170"/>
    </location>
</feature>
<evidence type="ECO:0000313" key="5">
    <source>
        <dbReference type="WBParaSite" id="HPBE_0002258401-mRNA-1"/>
    </source>
</evidence>
<organism evidence="4 5">
    <name type="scientific">Heligmosomoides polygyrus</name>
    <name type="common">Parasitic roundworm</name>
    <dbReference type="NCBI Taxonomy" id="6339"/>
    <lineage>
        <taxon>Eukaryota</taxon>
        <taxon>Metazoa</taxon>
        <taxon>Ecdysozoa</taxon>
        <taxon>Nematoda</taxon>
        <taxon>Chromadorea</taxon>
        <taxon>Rhabditida</taxon>
        <taxon>Rhabditina</taxon>
        <taxon>Rhabditomorpha</taxon>
        <taxon>Strongyloidea</taxon>
        <taxon>Heligmosomidae</taxon>
        <taxon>Heligmosomoides</taxon>
    </lineage>
</organism>
<dbReference type="CDD" id="cd09631">
    <property type="entry name" value="DOMON_DOH"/>
    <property type="match status" value="1"/>
</dbReference>
<dbReference type="PANTHER" id="PTHR36516">
    <property type="entry name" value="PROTEIN CBG04168-RELATED"/>
    <property type="match status" value="1"/>
</dbReference>
<evidence type="ECO:0000259" key="2">
    <source>
        <dbReference type="PROSITE" id="PS50836"/>
    </source>
</evidence>
<feature type="domain" description="DOMON" evidence="2">
    <location>
        <begin position="24"/>
        <end position="138"/>
    </location>
</feature>
<dbReference type="OrthoDB" id="5852222at2759"/>
<reference evidence="5" key="2">
    <citation type="submission" date="2019-09" db="UniProtKB">
        <authorList>
            <consortium name="WormBaseParasite"/>
        </authorList>
    </citation>
    <scope>IDENTIFICATION</scope>
</reference>
<evidence type="ECO:0000313" key="3">
    <source>
        <dbReference type="EMBL" id="VDP33508.1"/>
    </source>
</evidence>
<evidence type="ECO:0000256" key="1">
    <source>
        <dbReference type="SAM" id="SignalP"/>
    </source>
</evidence>
<dbReference type="InterPro" id="IPR045266">
    <property type="entry name" value="DOH_DOMON"/>
</dbReference>
<keyword evidence="4" id="KW-1185">Reference proteome</keyword>
<dbReference type="AlphaFoldDB" id="A0A183GIV5"/>
<dbReference type="PROSITE" id="PS50836">
    <property type="entry name" value="DOMON"/>
    <property type="match status" value="1"/>
</dbReference>
<dbReference type="PANTHER" id="PTHR36516:SF1">
    <property type="entry name" value="DOMON DOMAIN-CONTAINING PROTEIN"/>
    <property type="match status" value="1"/>
</dbReference>
<dbReference type="Pfam" id="PF03351">
    <property type="entry name" value="DOMON"/>
    <property type="match status" value="1"/>
</dbReference>
<reference evidence="3 4" key="1">
    <citation type="submission" date="2018-11" db="EMBL/GenBank/DDBJ databases">
        <authorList>
            <consortium name="Pathogen Informatics"/>
        </authorList>
    </citation>
    <scope>NUCLEOTIDE SEQUENCE [LARGE SCALE GENOMIC DNA]</scope>
</reference>
<protein>
    <submittedName>
        <fullName evidence="5">DOMON domain-containing protein</fullName>
    </submittedName>
</protein>
<gene>
    <name evidence="3" type="ORF">HPBE_LOCUS22583</name>
</gene>
<accession>A0A3P8DI02</accession>
<dbReference type="WBParaSite" id="HPBE_0002258401-mRNA-1">
    <property type="protein sequence ID" value="HPBE_0002258401-mRNA-1"/>
    <property type="gene ID" value="HPBE_0002258401"/>
</dbReference>
<feature type="signal peptide" evidence="1">
    <location>
        <begin position="1"/>
        <end position="15"/>
    </location>
</feature>
<evidence type="ECO:0000313" key="4">
    <source>
        <dbReference type="Proteomes" id="UP000050761"/>
    </source>
</evidence>
<accession>A0A183GIV5</accession>
<dbReference type="InterPro" id="IPR005018">
    <property type="entry name" value="DOMON_domain"/>
</dbReference>
<keyword evidence="1" id="KW-0732">Signal</keyword>
<dbReference type="Proteomes" id="UP000050761">
    <property type="component" value="Unassembled WGS sequence"/>
</dbReference>
<sequence length="170" mass="19078">MVLLFLLAFIPAAYAAALCSYNDGDVSARWAVKGYYITIEIANKNLTNNQWTGIAFGPDMFHLEIVIVSILDENPSFATGYTDYYAPPIIDARPNVALKLLSYDNNELVFRFSRPLGPTGDRRHSLEDCQMWSFVDKGDILEDEMLPHSDVPKQVKVCPLECKGDLPSKK</sequence>
<dbReference type="EMBL" id="UZAH01034142">
    <property type="protein sequence ID" value="VDP33508.1"/>
    <property type="molecule type" value="Genomic_DNA"/>
</dbReference>